<dbReference type="InterPro" id="IPR011712">
    <property type="entry name" value="Sig_transdc_His_kin_sub3_dim/P"/>
</dbReference>
<dbReference type="GO" id="GO:0046983">
    <property type="term" value="F:protein dimerization activity"/>
    <property type="evidence" value="ECO:0007669"/>
    <property type="project" value="InterPro"/>
</dbReference>
<keyword evidence="5" id="KW-0547">Nucleotide-binding</keyword>
<comment type="catalytic activity">
    <reaction evidence="1">
        <text>ATP + protein L-histidine = ADP + protein N-phospho-L-histidine.</text>
        <dbReference type="EC" id="2.7.13.3"/>
    </reaction>
</comment>
<keyword evidence="8" id="KW-0902">Two-component regulatory system</keyword>
<dbReference type="InterPro" id="IPR003594">
    <property type="entry name" value="HATPase_dom"/>
</dbReference>
<dbReference type="Proteomes" id="UP000234778">
    <property type="component" value="Unassembled WGS sequence"/>
</dbReference>
<dbReference type="GO" id="GO:0005524">
    <property type="term" value="F:ATP binding"/>
    <property type="evidence" value="ECO:0007669"/>
    <property type="project" value="UniProtKB-KW"/>
</dbReference>
<comment type="caution">
    <text evidence="11">The sequence shown here is derived from an EMBL/GenBank/DDBJ whole genome shotgun (WGS) entry which is preliminary data.</text>
</comment>
<dbReference type="InterPro" id="IPR036890">
    <property type="entry name" value="HATPase_C_sf"/>
</dbReference>
<evidence type="ECO:0000256" key="5">
    <source>
        <dbReference type="ARBA" id="ARBA00022741"/>
    </source>
</evidence>
<accession>A0A2I1KW48</accession>
<dbReference type="EMBL" id="PKHA01000001">
    <property type="protein sequence ID" value="PKY99854.1"/>
    <property type="molecule type" value="Genomic_DNA"/>
</dbReference>
<dbReference type="SUPFAM" id="SSF55874">
    <property type="entry name" value="ATPase domain of HSP90 chaperone/DNA topoisomerase II/histidine kinase"/>
    <property type="match status" value="1"/>
</dbReference>
<sequence>MELVRAALLIPVIIVLVAGLPLFYITIPLTAQGERAAARLCGLDVSSARPAGTPGWPWLVRRVTSAGFWKQDLPMVVIGLVMSLGSFVIAVSGLSTAAVLALVPWHTTPENPTTIVLGVWATTQTDGTRMGWAVVLALALLALTWLLLWGTGALRMLLVRALSGQSEEERLSRANAALSAEVGHLAAGRATLVDAFDAERARIERDLHDGVQQDLVAVTMSIGAVRMQLQALATGAQDDGDGTARAALLAGLDSAQERAEAAMRSLRETVHGIRPAVLTERGLAPALRDLAGRAPLPTTVSVRGEAAAGQTVSSPVATAVYFAVSEALTNAAKHAGPQARAVVALEVQEDQLRAVVTDDGGGGASPQAPGATGLAGMAQRVESVGGTLDVVSPSGGGTRLTITAPLTPPWARGE</sequence>
<evidence type="ECO:0000313" key="11">
    <source>
        <dbReference type="EMBL" id="PKY99854.1"/>
    </source>
</evidence>
<keyword evidence="7" id="KW-0067">ATP-binding</keyword>
<keyword evidence="9" id="KW-0812">Transmembrane</keyword>
<feature type="transmembrane region" description="Helical" evidence="9">
    <location>
        <begin position="76"/>
        <end position="103"/>
    </location>
</feature>
<dbReference type="EC" id="2.7.13.3" evidence="2"/>
<evidence type="ECO:0000259" key="10">
    <source>
        <dbReference type="SMART" id="SM00387"/>
    </source>
</evidence>
<evidence type="ECO:0000256" key="1">
    <source>
        <dbReference type="ARBA" id="ARBA00000085"/>
    </source>
</evidence>
<dbReference type="PANTHER" id="PTHR24421">
    <property type="entry name" value="NITRATE/NITRITE SENSOR PROTEIN NARX-RELATED"/>
    <property type="match status" value="1"/>
</dbReference>
<keyword evidence="4" id="KW-0808">Transferase</keyword>
<reference evidence="11 12" key="1">
    <citation type="submission" date="2017-12" db="EMBL/GenBank/DDBJ databases">
        <title>Phylogenetic diversity of female urinary microbiome.</title>
        <authorList>
            <person name="Thomas-White K."/>
            <person name="Wolfe A.J."/>
        </authorList>
    </citation>
    <scope>NUCLEOTIDE SEQUENCE [LARGE SCALE GENOMIC DNA]</scope>
    <source>
        <strain evidence="11 12">UMB0319</strain>
    </source>
</reference>
<proteinExistence type="predicted"/>
<dbReference type="Gene3D" id="3.30.565.10">
    <property type="entry name" value="Histidine kinase-like ATPase, C-terminal domain"/>
    <property type="match status" value="1"/>
</dbReference>
<feature type="transmembrane region" description="Helical" evidence="9">
    <location>
        <begin position="6"/>
        <end position="25"/>
    </location>
</feature>
<dbReference type="InterPro" id="IPR050482">
    <property type="entry name" value="Sensor_HK_TwoCompSys"/>
</dbReference>
<evidence type="ECO:0000256" key="6">
    <source>
        <dbReference type="ARBA" id="ARBA00022777"/>
    </source>
</evidence>
<keyword evidence="9" id="KW-0472">Membrane</keyword>
<evidence type="ECO:0000256" key="4">
    <source>
        <dbReference type="ARBA" id="ARBA00022679"/>
    </source>
</evidence>
<feature type="transmembrane region" description="Helical" evidence="9">
    <location>
        <begin position="130"/>
        <end position="150"/>
    </location>
</feature>
<dbReference type="GO" id="GO:0016020">
    <property type="term" value="C:membrane"/>
    <property type="evidence" value="ECO:0007669"/>
    <property type="project" value="InterPro"/>
</dbReference>
<dbReference type="CDD" id="cd16917">
    <property type="entry name" value="HATPase_UhpB-NarQ-NarX-like"/>
    <property type="match status" value="1"/>
</dbReference>
<dbReference type="PANTHER" id="PTHR24421:SF10">
    <property type="entry name" value="NITRATE_NITRITE SENSOR PROTEIN NARQ"/>
    <property type="match status" value="1"/>
</dbReference>
<evidence type="ECO:0000256" key="9">
    <source>
        <dbReference type="SAM" id="Phobius"/>
    </source>
</evidence>
<dbReference type="GO" id="GO:0000155">
    <property type="term" value="F:phosphorelay sensor kinase activity"/>
    <property type="evidence" value="ECO:0007669"/>
    <property type="project" value="InterPro"/>
</dbReference>
<evidence type="ECO:0000256" key="2">
    <source>
        <dbReference type="ARBA" id="ARBA00012438"/>
    </source>
</evidence>
<keyword evidence="6 11" id="KW-0418">Kinase</keyword>
<evidence type="ECO:0000313" key="12">
    <source>
        <dbReference type="Proteomes" id="UP000234778"/>
    </source>
</evidence>
<keyword evidence="9" id="KW-1133">Transmembrane helix</keyword>
<dbReference type="Pfam" id="PF02518">
    <property type="entry name" value="HATPase_c"/>
    <property type="match status" value="1"/>
</dbReference>
<feature type="domain" description="Histidine kinase/HSP90-like ATPase" evidence="10">
    <location>
        <begin position="315"/>
        <end position="408"/>
    </location>
</feature>
<dbReference type="Pfam" id="PF07730">
    <property type="entry name" value="HisKA_3"/>
    <property type="match status" value="1"/>
</dbReference>
<dbReference type="SMART" id="SM00387">
    <property type="entry name" value="HATPase_c"/>
    <property type="match status" value="1"/>
</dbReference>
<dbReference type="AlphaFoldDB" id="A0A2I1KW48"/>
<name>A0A2I1KW48_9ACTO</name>
<evidence type="ECO:0000256" key="8">
    <source>
        <dbReference type="ARBA" id="ARBA00023012"/>
    </source>
</evidence>
<protein>
    <recommendedName>
        <fullName evidence="2">histidine kinase</fullName>
        <ecNumber evidence="2">2.7.13.3</ecNumber>
    </recommendedName>
</protein>
<dbReference type="Gene3D" id="1.20.5.1930">
    <property type="match status" value="1"/>
</dbReference>
<evidence type="ECO:0000256" key="7">
    <source>
        <dbReference type="ARBA" id="ARBA00022840"/>
    </source>
</evidence>
<organism evidence="11 12">
    <name type="scientific">Actinomyces urogenitalis</name>
    <dbReference type="NCBI Taxonomy" id="103621"/>
    <lineage>
        <taxon>Bacteria</taxon>
        <taxon>Bacillati</taxon>
        <taxon>Actinomycetota</taxon>
        <taxon>Actinomycetes</taxon>
        <taxon>Actinomycetales</taxon>
        <taxon>Actinomycetaceae</taxon>
        <taxon>Actinomyces</taxon>
    </lineage>
</organism>
<gene>
    <name evidence="11" type="ORF">CYJ26_02330</name>
</gene>
<keyword evidence="3" id="KW-0597">Phosphoprotein</keyword>
<evidence type="ECO:0000256" key="3">
    <source>
        <dbReference type="ARBA" id="ARBA00022553"/>
    </source>
</evidence>